<evidence type="ECO:0000313" key="1">
    <source>
        <dbReference type="EMBL" id="MDZ5757038.1"/>
    </source>
</evidence>
<gene>
    <name evidence="1" type="ORF">RAK27_00015</name>
</gene>
<dbReference type="RefSeq" id="WP_010051193.1">
    <property type="nucleotide sequence ID" value="NZ_BJOJ01000021.1"/>
</dbReference>
<comment type="caution">
    <text evidence="1">The sequence shown here is derived from an EMBL/GenBank/DDBJ whole genome shotgun (WGS) entry which is preliminary data.</text>
</comment>
<reference evidence="1" key="1">
    <citation type="submission" date="2023-08" db="EMBL/GenBank/DDBJ databases">
        <title>Genomic characterization of piscicolin 126 produced by Carnobacterium maltaromaticum CM22 strain isolated from salmon (Salmo salar).</title>
        <authorList>
            <person name="Gonzalez-Gragera E."/>
            <person name="Garcia-Lopez J.D."/>
            <person name="Teso-Perez C."/>
            <person name="Gimenez-Hernandez I."/>
            <person name="Peralta-Sanchez J.M."/>
            <person name="Valdivia E."/>
            <person name="Montalban-Lopez M."/>
            <person name="Martin-Platero A.M."/>
            <person name="Banos A."/>
            <person name="Martinez-Bueno M."/>
        </authorList>
    </citation>
    <scope>NUCLEOTIDE SEQUENCE</scope>
    <source>
        <strain evidence="1">CM22</strain>
    </source>
</reference>
<dbReference type="EMBL" id="JAVBVO010000001">
    <property type="protein sequence ID" value="MDZ5757038.1"/>
    <property type="molecule type" value="Genomic_DNA"/>
</dbReference>
<protein>
    <submittedName>
        <fullName evidence="1">Uncharacterized protein</fullName>
    </submittedName>
</protein>
<organism evidence="1 2">
    <name type="scientific">Carnobacterium maltaromaticum</name>
    <name type="common">Carnobacterium piscicola</name>
    <dbReference type="NCBI Taxonomy" id="2751"/>
    <lineage>
        <taxon>Bacteria</taxon>
        <taxon>Bacillati</taxon>
        <taxon>Bacillota</taxon>
        <taxon>Bacilli</taxon>
        <taxon>Lactobacillales</taxon>
        <taxon>Carnobacteriaceae</taxon>
        <taxon>Carnobacterium</taxon>
    </lineage>
</organism>
<name>A0AAW9JNI2_CARML</name>
<dbReference type="Proteomes" id="UP001290462">
    <property type="component" value="Unassembled WGS sequence"/>
</dbReference>
<proteinExistence type="predicted"/>
<dbReference type="GeneID" id="83606647"/>
<sequence>MIEKQWVAGTVMTMDQEGRSVFLVSNKTGETANFSFPSAKIAENRTGLASILEDLKHKLTIDVSSLHLFELTNAIVADVRIPLFVFELTENLDDLESLLKVSKDDTLSWQHTDAIRGALSTWEISGVPQF</sequence>
<accession>A0AAW9JNI2</accession>
<dbReference type="AlphaFoldDB" id="A0AAW9JNI2"/>
<evidence type="ECO:0000313" key="2">
    <source>
        <dbReference type="Proteomes" id="UP001290462"/>
    </source>
</evidence>